<dbReference type="RefSeq" id="WP_046996525.1">
    <property type="nucleotide sequence ID" value="NZ_JAIQ01000077.1"/>
</dbReference>
<dbReference type="AlphaFoldDB" id="A0A0G9K372"/>
<dbReference type="InterPro" id="IPR006597">
    <property type="entry name" value="Sel1-like"/>
</dbReference>
<dbReference type="PROSITE" id="PS51257">
    <property type="entry name" value="PROKAR_LIPOPROTEIN"/>
    <property type="match status" value="1"/>
</dbReference>
<gene>
    <name evidence="6" type="ORF">AA20_04850</name>
</gene>
<dbReference type="GO" id="GO:0008800">
    <property type="term" value="F:beta-lactamase activity"/>
    <property type="evidence" value="ECO:0007669"/>
    <property type="project" value="UniProtKB-EC"/>
</dbReference>
<accession>A0A0G9K372</accession>
<dbReference type="PANTHER" id="PTHR11102:SF147">
    <property type="entry name" value="SEL1L ADAPTOR SUBUNIT OF ERAD E3 UBIQUITIN LIGASE"/>
    <property type="match status" value="1"/>
</dbReference>
<evidence type="ECO:0000256" key="3">
    <source>
        <dbReference type="ARBA" id="ARBA00023157"/>
    </source>
</evidence>
<dbReference type="SUPFAM" id="SSF81901">
    <property type="entry name" value="HCP-like"/>
    <property type="match status" value="1"/>
</dbReference>
<dbReference type="EC" id="3.5.2.6" evidence="2"/>
<reference evidence="6 7" key="1">
    <citation type="submission" date="2014-01" db="EMBL/GenBank/DDBJ databases">
        <title>Development of a Comparative Genomic Fingerprinting Assay for High Resolution Genotyping of Arcobacter butzleri.</title>
        <authorList>
            <person name="Webb A.L."/>
            <person name="Inglis G.D."/>
            <person name="Kruczkiewicz P."/>
            <person name="Selinger L.B."/>
            <person name="Taboada E.N."/>
        </authorList>
    </citation>
    <scope>NUCLEOTIDE SEQUENCE [LARGE SCALE GENOMIC DNA]</scope>
    <source>
        <strain evidence="6 7">L348</strain>
    </source>
</reference>
<keyword evidence="3" id="KW-1015">Disulfide bond</keyword>
<dbReference type="Pfam" id="PF08238">
    <property type="entry name" value="Sel1"/>
    <property type="match status" value="3"/>
</dbReference>
<proteinExistence type="predicted"/>
<evidence type="ECO:0000256" key="2">
    <source>
        <dbReference type="ARBA" id="ARBA00012865"/>
    </source>
</evidence>
<dbReference type="Gene3D" id="1.25.40.10">
    <property type="entry name" value="Tetratricopeptide repeat domain"/>
    <property type="match status" value="1"/>
</dbReference>
<feature type="chain" id="PRO_5002579043" description="beta-lactamase" evidence="5">
    <location>
        <begin position="22"/>
        <end position="215"/>
    </location>
</feature>
<keyword evidence="4" id="KW-0046">Antibiotic resistance</keyword>
<dbReference type="SMART" id="SM00671">
    <property type="entry name" value="SEL1"/>
    <property type="match status" value="3"/>
</dbReference>
<organism evidence="6 7">
    <name type="scientific">Aliarcobacter butzleri L348</name>
    <dbReference type="NCBI Taxonomy" id="1447256"/>
    <lineage>
        <taxon>Bacteria</taxon>
        <taxon>Pseudomonadati</taxon>
        <taxon>Campylobacterota</taxon>
        <taxon>Epsilonproteobacteria</taxon>
        <taxon>Campylobacterales</taxon>
        <taxon>Arcobacteraceae</taxon>
        <taxon>Aliarcobacter</taxon>
    </lineage>
</organism>
<sequence length="215" mass="24873">MIKQILLSTVAVFLFTACSFKMPSFLSFDFFGSTDYTALLDEANKCQEIENEATKLDCYKKIENTNSFAQIRLGTYWADKKDYKSALKYLNQAKNNDNIYANLPLSFLYYKGEGVEKDLNKSFELLQKSSDVDPTSAYQLSRFYLQGINTKVDNEKGVELLEFAASQGVLEAQKMLVNTYKNGLFKQPRDQVKVDFWQKKIKENKEDINRKIYIL</sequence>
<comment type="caution">
    <text evidence="6">The sequence shown here is derived from an EMBL/GenBank/DDBJ whole genome shotgun (WGS) entry which is preliminary data.</text>
</comment>
<dbReference type="GO" id="GO:0036503">
    <property type="term" value="P:ERAD pathway"/>
    <property type="evidence" value="ECO:0007669"/>
    <property type="project" value="TreeGrafter"/>
</dbReference>
<dbReference type="InterPro" id="IPR011990">
    <property type="entry name" value="TPR-like_helical_dom_sf"/>
</dbReference>
<evidence type="ECO:0000256" key="5">
    <source>
        <dbReference type="SAM" id="SignalP"/>
    </source>
</evidence>
<protein>
    <recommendedName>
        <fullName evidence="2">beta-lactamase</fullName>
        <ecNumber evidence="2">3.5.2.6</ecNumber>
    </recommendedName>
</protein>
<feature type="signal peptide" evidence="5">
    <location>
        <begin position="1"/>
        <end position="21"/>
    </location>
</feature>
<dbReference type="PATRIC" id="fig|1447256.3.peg.943"/>
<evidence type="ECO:0000256" key="4">
    <source>
        <dbReference type="ARBA" id="ARBA00023251"/>
    </source>
</evidence>
<evidence type="ECO:0000256" key="1">
    <source>
        <dbReference type="ARBA" id="ARBA00001526"/>
    </source>
</evidence>
<dbReference type="Proteomes" id="UP000035514">
    <property type="component" value="Unassembled WGS sequence"/>
</dbReference>
<comment type="catalytic activity">
    <reaction evidence="1">
        <text>a beta-lactam + H2O = a substituted beta-amino acid</text>
        <dbReference type="Rhea" id="RHEA:20401"/>
        <dbReference type="ChEBI" id="CHEBI:15377"/>
        <dbReference type="ChEBI" id="CHEBI:35627"/>
        <dbReference type="ChEBI" id="CHEBI:140347"/>
        <dbReference type="EC" id="3.5.2.6"/>
    </reaction>
</comment>
<name>A0A0G9K372_9BACT</name>
<dbReference type="InterPro" id="IPR050767">
    <property type="entry name" value="Sel1_AlgK"/>
</dbReference>
<keyword evidence="5" id="KW-0732">Signal</keyword>
<dbReference type="GO" id="GO:0046677">
    <property type="term" value="P:response to antibiotic"/>
    <property type="evidence" value="ECO:0007669"/>
    <property type="project" value="UniProtKB-KW"/>
</dbReference>
<dbReference type="PANTHER" id="PTHR11102">
    <property type="entry name" value="SEL-1-LIKE PROTEIN"/>
    <property type="match status" value="1"/>
</dbReference>
<dbReference type="EMBL" id="JAIQ01000077">
    <property type="protein sequence ID" value="KLE00972.1"/>
    <property type="molecule type" value="Genomic_DNA"/>
</dbReference>
<evidence type="ECO:0000313" key="6">
    <source>
        <dbReference type="EMBL" id="KLE00972.1"/>
    </source>
</evidence>
<evidence type="ECO:0000313" key="7">
    <source>
        <dbReference type="Proteomes" id="UP000035514"/>
    </source>
</evidence>